<dbReference type="InterPro" id="IPR003141">
    <property type="entry name" value="Pol/His_phosphatase_N"/>
</dbReference>
<gene>
    <name evidence="8" type="primary">dnaE_1</name>
    <name evidence="8" type="ORF">ERS852395_01359</name>
</gene>
<name>A0A173ZXH3_9FIRM</name>
<accession>A0A173ZXH3</accession>
<dbReference type="Pfam" id="PF14579">
    <property type="entry name" value="HHH_6"/>
    <property type="match status" value="1"/>
</dbReference>
<reference evidence="8 9" key="1">
    <citation type="submission" date="2015-09" db="EMBL/GenBank/DDBJ databases">
        <authorList>
            <consortium name="Pathogen Informatics"/>
        </authorList>
    </citation>
    <scope>NUCLEOTIDE SEQUENCE [LARGE SCALE GENOMIC DNA]</scope>
    <source>
        <strain evidence="8 9">2789STDY5608838</strain>
    </source>
</reference>
<dbReference type="EC" id="2.7.7.7" evidence="1"/>
<keyword evidence="5" id="KW-0239">DNA-directed DNA polymerase</keyword>
<evidence type="ECO:0000256" key="5">
    <source>
        <dbReference type="ARBA" id="ARBA00022932"/>
    </source>
</evidence>
<dbReference type="InterPro" id="IPR004805">
    <property type="entry name" value="DnaE2/DnaE/PolC"/>
</dbReference>
<dbReference type="Pfam" id="PF07733">
    <property type="entry name" value="DNA_pol3_alpha"/>
    <property type="match status" value="1"/>
</dbReference>
<feature type="domain" description="Polymerase/histidinol phosphatase N-terminal" evidence="7">
    <location>
        <begin position="3"/>
        <end position="81"/>
    </location>
</feature>
<dbReference type="InterPro" id="IPR011708">
    <property type="entry name" value="DNA_pol3_alpha_NTPase_dom"/>
</dbReference>
<dbReference type="GO" id="GO:0008408">
    <property type="term" value="F:3'-5' exonuclease activity"/>
    <property type="evidence" value="ECO:0007669"/>
    <property type="project" value="InterPro"/>
</dbReference>
<dbReference type="InterPro" id="IPR040982">
    <property type="entry name" value="DNA_pol3_finger"/>
</dbReference>
<dbReference type="Gene3D" id="3.20.20.140">
    <property type="entry name" value="Metal-dependent hydrolases"/>
    <property type="match status" value="1"/>
</dbReference>
<keyword evidence="3 8" id="KW-0548">Nucleotidyltransferase</keyword>
<evidence type="ECO:0000256" key="4">
    <source>
        <dbReference type="ARBA" id="ARBA00022705"/>
    </source>
</evidence>
<keyword evidence="4" id="KW-0235">DNA replication</keyword>
<evidence type="ECO:0000313" key="8">
    <source>
        <dbReference type="EMBL" id="CUN80339.1"/>
    </source>
</evidence>
<dbReference type="GO" id="GO:0006260">
    <property type="term" value="P:DNA replication"/>
    <property type="evidence" value="ECO:0007669"/>
    <property type="project" value="UniProtKB-KW"/>
</dbReference>
<dbReference type="PANTHER" id="PTHR32294">
    <property type="entry name" value="DNA POLYMERASE III SUBUNIT ALPHA"/>
    <property type="match status" value="1"/>
</dbReference>
<evidence type="ECO:0000256" key="3">
    <source>
        <dbReference type="ARBA" id="ARBA00022695"/>
    </source>
</evidence>
<dbReference type="RefSeq" id="WP_055053118.1">
    <property type="nucleotide sequence ID" value="NZ_CYZA01000006.1"/>
</dbReference>
<dbReference type="PANTHER" id="PTHR32294:SF0">
    <property type="entry name" value="DNA POLYMERASE III SUBUNIT ALPHA"/>
    <property type="match status" value="1"/>
</dbReference>
<evidence type="ECO:0000256" key="1">
    <source>
        <dbReference type="ARBA" id="ARBA00012417"/>
    </source>
</evidence>
<evidence type="ECO:0000313" key="9">
    <source>
        <dbReference type="Proteomes" id="UP000095447"/>
    </source>
</evidence>
<dbReference type="InterPro" id="IPR004013">
    <property type="entry name" value="PHP_dom"/>
</dbReference>
<dbReference type="EMBL" id="CYZA01000006">
    <property type="protein sequence ID" value="CUN80339.1"/>
    <property type="molecule type" value="Genomic_DNA"/>
</dbReference>
<dbReference type="Pfam" id="PF17657">
    <property type="entry name" value="DNA_pol3_finger"/>
    <property type="match status" value="1"/>
</dbReference>
<sequence length="1310" mass="151470">MRIETHAHTEFSQLRMLDCIVKVPQLIKQAASLGLSGVAITDHESVSGHVRFIQTIKSMKSSGELPEDFKGILGNEIYLVDKLNISEDGKKSCDSPFYHYILLAKDEIGHKQLRELSSLAWDNSFYTGRMERVPTLKSDLEHVVKSNPGHLISTTACLGGELGKSLLAGENYMDFLLWNQQLFGKDFYLEMQPGLSEEQIKLNREIVKLKHQLGIKATIACDVHYLKQEDREIHAAYLNSRDDEERELGDFYESTWMMTNEQIHQRMDDQIGYKEVEDALKCSLEIGEKVEEYDLYHTQIVPKAKIPEFTMNHSFKTAYDFCPYIKNFAYSKEKSDRYLLYLIEDGWWTKQYSESLTKEEIKSMMLRINDELGAIWETSEKLNDRVSSYYITALDIINMMWDDSEDGGGSLVGPSRGSIASFYISYLINLQQINPLKYNIPWWRHLHASRPEMPDVDIDTEASKRQRIIEATRKRYGYDKVLNICTFKTEGSKSAILTTARGMRIDNDIAQYLAGMIPVTRGKTASLTEMKYGNEEDNVKPATEFLNECKKYPGLLDTAMAIEGLVCGRSIHASGVIIFDAPYLEHNAMMKAPNGQPVTQWDMDNSSYCGGLKFDYLTIQNLDAMHLCLDFLVKYGYIEWQGTLRDTYNKYLHPDVLDYNSEEMWKMAENLEIVNLFQFQTQVGAKAIQTIKPRSLTELGTANAAMRLMVQGEDEEQPIDTFVRYKNNINEWYKCMKQKYQLNDSEIGIIEKYLKSVHGMATMQEEVMQLSMDKHISDFTMTEANYLRKSIAKKKKKLQKEAHDKFYKHGLEIGTRINMLDYVWNEVIRKQLGYSFSLPHIVAYSTIAVQEMNLAYHYPLIYWNAANLIVDAGANEEIEDNKSTKYGKIASAIANFKQRSIIVDRPLINEAKFSFVPDEKNNRIIFSFKGLCGIGDDIARAIVEHQPYSSFEDFCKRMVDTKIIGTAKMIILIKAGCFNELDSPDRMETMKKFLSRNVFTPTDKLTMQQFNSALEYDIFPKEMETMIRIKNFKAYALHESFFLKNIIDEEKKVPKKGYHDRYFALDERGTEFLMEHFNTCIVGTKEDGVIISEKLFNKEWDALIQPLKDYMALPETLQLYNQKKLDSTMESYASGSLEQWDMESLSYYPDRHELWNLNEPKYGVVDYNSLSETPQVYQYITRRIRGEIKHTPKFQIVRLAGTVLDSDNNKHLVTLLTNHGVVTCKYNKGQYSYYNKRISEQTPEGKKKVLEESWFKRGSKIIVCGYRREDQFVVTKYADTVYTHTTNRIEEIYNDGTILAQTDRKKVGEG</sequence>
<protein>
    <recommendedName>
        <fullName evidence="1">DNA-directed DNA polymerase</fullName>
        <ecNumber evidence="1">2.7.7.7</ecNumber>
    </recommendedName>
</protein>
<evidence type="ECO:0000259" key="7">
    <source>
        <dbReference type="SMART" id="SM00481"/>
    </source>
</evidence>
<dbReference type="SMART" id="SM00481">
    <property type="entry name" value="POLIIIAc"/>
    <property type="match status" value="1"/>
</dbReference>
<dbReference type="GO" id="GO:0003887">
    <property type="term" value="F:DNA-directed DNA polymerase activity"/>
    <property type="evidence" value="ECO:0007669"/>
    <property type="project" value="UniProtKB-KW"/>
</dbReference>
<dbReference type="InterPro" id="IPR016195">
    <property type="entry name" value="Pol/histidinol_Pase-like"/>
</dbReference>
<evidence type="ECO:0000256" key="2">
    <source>
        <dbReference type="ARBA" id="ARBA00022679"/>
    </source>
</evidence>
<dbReference type="Proteomes" id="UP000095447">
    <property type="component" value="Unassembled WGS sequence"/>
</dbReference>
<dbReference type="InterPro" id="IPR029460">
    <property type="entry name" value="DNAPol_HHH"/>
</dbReference>
<comment type="catalytic activity">
    <reaction evidence="6">
        <text>DNA(n) + a 2'-deoxyribonucleoside 5'-triphosphate = DNA(n+1) + diphosphate</text>
        <dbReference type="Rhea" id="RHEA:22508"/>
        <dbReference type="Rhea" id="RHEA-COMP:17339"/>
        <dbReference type="Rhea" id="RHEA-COMP:17340"/>
        <dbReference type="ChEBI" id="CHEBI:33019"/>
        <dbReference type="ChEBI" id="CHEBI:61560"/>
        <dbReference type="ChEBI" id="CHEBI:173112"/>
        <dbReference type="EC" id="2.7.7.7"/>
    </reaction>
</comment>
<evidence type="ECO:0000256" key="6">
    <source>
        <dbReference type="ARBA" id="ARBA00049244"/>
    </source>
</evidence>
<dbReference type="Pfam" id="PF02811">
    <property type="entry name" value="PHP"/>
    <property type="match status" value="1"/>
</dbReference>
<keyword evidence="2 8" id="KW-0808">Transferase</keyword>
<proteinExistence type="predicted"/>
<organism evidence="8 9">
    <name type="scientific">Blautia obeum</name>
    <dbReference type="NCBI Taxonomy" id="40520"/>
    <lineage>
        <taxon>Bacteria</taxon>
        <taxon>Bacillati</taxon>
        <taxon>Bacillota</taxon>
        <taxon>Clostridia</taxon>
        <taxon>Lachnospirales</taxon>
        <taxon>Lachnospiraceae</taxon>
        <taxon>Blautia</taxon>
    </lineage>
</organism>
<dbReference type="Gene3D" id="1.10.150.870">
    <property type="match status" value="1"/>
</dbReference>
<dbReference type="SUPFAM" id="SSF89550">
    <property type="entry name" value="PHP domain-like"/>
    <property type="match status" value="1"/>
</dbReference>